<organism evidence="2 3">
    <name type="scientific">Amanita muscaria (strain Koide BX008)</name>
    <dbReference type="NCBI Taxonomy" id="946122"/>
    <lineage>
        <taxon>Eukaryota</taxon>
        <taxon>Fungi</taxon>
        <taxon>Dikarya</taxon>
        <taxon>Basidiomycota</taxon>
        <taxon>Agaricomycotina</taxon>
        <taxon>Agaricomycetes</taxon>
        <taxon>Agaricomycetidae</taxon>
        <taxon>Agaricales</taxon>
        <taxon>Pluteineae</taxon>
        <taxon>Amanitaceae</taxon>
        <taxon>Amanita</taxon>
    </lineage>
</organism>
<evidence type="ECO:0000313" key="3">
    <source>
        <dbReference type="Proteomes" id="UP000054549"/>
    </source>
</evidence>
<protein>
    <submittedName>
        <fullName evidence="2">Uncharacterized protein</fullName>
    </submittedName>
</protein>
<evidence type="ECO:0000313" key="2">
    <source>
        <dbReference type="EMBL" id="KIL68301.1"/>
    </source>
</evidence>
<name>A0A0C2XFT2_AMAMK</name>
<dbReference type="InParanoid" id="A0A0C2XFT2"/>
<sequence>MSAWPLARASVAPVAFNSGRNTSRRLFTSGASHTAPNALSGLSSPEDVTDTLLDQKLKELKHFLSIDGHPSRIWSQYTGLLNHLRHQNLPPEIHQQVLRKCTPPSTVLRPASGRRLLSRNKFASPHVYEGRFQAVIRAIRAMGTKPELEDYHFILDQFAAVGHHVGAIQVYKELLLLGLEPNPKTFTLCFQAIAHRITLPILEVNRSKLVAQTKKMTAELLNDMQKYRLPFTSVNLDLCMRILKETLDYEGFDCLMKWGYGIDLSNPDRVPLEYLGIGHRKTTADIPDIGLPTLPEPLPFSTAALNTTIDMLGRFGDVSGLVQAFEVLTQPLPQASQHFSSFDDDDFGVPVTPPPVSLPYAEPNTTTFSVLIRHLCQKGHATLARHYILQLINLDKKSKHSLRVALRSKARDRATAPRVAANRGSFIAVFHESNCDKNVGLMRWLNTKIPKIVRKKQTELKFFVRLRKRWIPRHQHDILNAKSSPSIPESSLEHVPSPPLASSSSTPMDERKPFDINLHIQILERDWRELEELRHRVDDVLGRTLQRVKERLGRRVWGEKDLYLHSEGGRVNISRDKWADIANFRPRRGYVDEHNSLNTTSTAFTNLRSYQQPRTIPRHGSTPDMARIGRIAPRTLLNQQAHMRLADGQFKDHS</sequence>
<proteinExistence type="predicted"/>
<dbReference type="Gene3D" id="1.25.40.10">
    <property type="entry name" value="Tetratricopeptide repeat domain"/>
    <property type="match status" value="1"/>
</dbReference>
<feature type="region of interest" description="Disordered" evidence="1">
    <location>
        <begin position="481"/>
        <end position="509"/>
    </location>
</feature>
<accession>A0A0C2XFT2</accession>
<dbReference type="HOGENOM" id="CLU_025579_0_0_1"/>
<dbReference type="STRING" id="946122.A0A0C2XFT2"/>
<evidence type="ECO:0000256" key="1">
    <source>
        <dbReference type="SAM" id="MobiDB-lite"/>
    </source>
</evidence>
<dbReference type="InterPro" id="IPR011990">
    <property type="entry name" value="TPR-like_helical_dom_sf"/>
</dbReference>
<dbReference type="OrthoDB" id="276151at2759"/>
<gene>
    <name evidence="2" type="ORF">M378DRAFT_121660</name>
</gene>
<dbReference type="EMBL" id="KN818229">
    <property type="protein sequence ID" value="KIL68301.1"/>
    <property type="molecule type" value="Genomic_DNA"/>
</dbReference>
<dbReference type="AlphaFoldDB" id="A0A0C2XFT2"/>
<keyword evidence="3" id="KW-1185">Reference proteome</keyword>
<reference evidence="2 3" key="1">
    <citation type="submission" date="2014-04" db="EMBL/GenBank/DDBJ databases">
        <title>Evolutionary Origins and Diversification of the Mycorrhizal Mutualists.</title>
        <authorList>
            <consortium name="DOE Joint Genome Institute"/>
            <consortium name="Mycorrhizal Genomics Consortium"/>
            <person name="Kohler A."/>
            <person name="Kuo A."/>
            <person name="Nagy L.G."/>
            <person name="Floudas D."/>
            <person name="Copeland A."/>
            <person name="Barry K.W."/>
            <person name="Cichocki N."/>
            <person name="Veneault-Fourrey C."/>
            <person name="LaButti K."/>
            <person name="Lindquist E.A."/>
            <person name="Lipzen A."/>
            <person name="Lundell T."/>
            <person name="Morin E."/>
            <person name="Murat C."/>
            <person name="Riley R."/>
            <person name="Ohm R."/>
            <person name="Sun H."/>
            <person name="Tunlid A."/>
            <person name="Henrissat B."/>
            <person name="Grigoriev I.V."/>
            <person name="Hibbett D.S."/>
            <person name="Martin F."/>
        </authorList>
    </citation>
    <scope>NUCLEOTIDE SEQUENCE [LARGE SCALE GENOMIC DNA]</scope>
    <source>
        <strain evidence="2 3">Koide BX008</strain>
    </source>
</reference>
<dbReference type="Proteomes" id="UP000054549">
    <property type="component" value="Unassembled WGS sequence"/>
</dbReference>